<accession>A0A1I7ZC19</accession>
<evidence type="ECO:0000313" key="2">
    <source>
        <dbReference type="Proteomes" id="UP000095287"/>
    </source>
</evidence>
<name>A0A1I7ZC19_9BILA</name>
<feature type="region of interest" description="Disordered" evidence="1">
    <location>
        <begin position="69"/>
        <end position="90"/>
    </location>
</feature>
<evidence type="ECO:0000256" key="1">
    <source>
        <dbReference type="SAM" id="MobiDB-lite"/>
    </source>
</evidence>
<evidence type="ECO:0000313" key="3">
    <source>
        <dbReference type="WBParaSite" id="L893_g24656.t1"/>
    </source>
</evidence>
<dbReference type="WBParaSite" id="L893_g24656.t1">
    <property type="protein sequence ID" value="L893_g24656.t1"/>
    <property type="gene ID" value="L893_g24656"/>
</dbReference>
<feature type="region of interest" description="Disordered" evidence="1">
    <location>
        <begin position="165"/>
        <end position="191"/>
    </location>
</feature>
<reference evidence="3" key="1">
    <citation type="submission" date="2016-11" db="UniProtKB">
        <authorList>
            <consortium name="WormBaseParasite"/>
        </authorList>
    </citation>
    <scope>IDENTIFICATION</scope>
</reference>
<protein>
    <submittedName>
        <fullName evidence="3">AP2/ERF domain-containing protein</fullName>
    </submittedName>
</protein>
<organism evidence="2 3">
    <name type="scientific">Steinernema glaseri</name>
    <dbReference type="NCBI Taxonomy" id="37863"/>
    <lineage>
        <taxon>Eukaryota</taxon>
        <taxon>Metazoa</taxon>
        <taxon>Ecdysozoa</taxon>
        <taxon>Nematoda</taxon>
        <taxon>Chromadorea</taxon>
        <taxon>Rhabditida</taxon>
        <taxon>Tylenchina</taxon>
        <taxon>Panagrolaimomorpha</taxon>
        <taxon>Strongyloidoidea</taxon>
        <taxon>Steinernematidae</taxon>
        <taxon>Steinernema</taxon>
    </lineage>
</organism>
<keyword evidence="2" id="KW-1185">Reference proteome</keyword>
<sequence>MVLSCALRVFLTMSDNNNGEDEAGKDKGKKTGEFFGKTGGRVLDEKTGEYWIKTKRMIAEEKGEVYWETETESESTTTFDSSISSDSSGSVFRLRRDPRVWCSREQMRAKAFKQEPELVTEHRMFTGAEWLEFTRANPQQSEPTQRRTYGDIYGNLARAYGLRIGPYWTPPPSETSTESEEDSSNKKKVRR</sequence>
<dbReference type="Proteomes" id="UP000095287">
    <property type="component" value="Unplaced"/>
</dbReference>
<dbReference type="AlphaFoldDB" id="A0A1I7ZC19"/>
<proteinExistence type="predicted"/>
<feature type="compositionally biased region" description="Low complexity" evidence="1">
    <location>
        <begin position="74"/>
        <end position="90"/>
    </location>
</feature>